<keyword evidence="2" id="KW-0479">Metal-binding</keyword>
<dbReference type="InterPro" id="IPR001663">
    <property type="entry name" value="Rng_hydr_dOase-A"/>
</dbReference>
<evidence type="ECO:0000256" key="2">
    <source>
        <dbReference type="ARBA" id="ARBA00022723"/>
    </source>
</evidence>
<keyword evidence="5" id="KW-0411">Iron-sulfur</keyword>
<evidence type="ECO:0000313" key="8">
    <source>
        <dbReference type="Proteomes" id="UP000190675"/>
    </source>
</evidence>
<accession>A0A1M5JVR6</accession>
<keyword evidence="3" id="KW-0560">Oxidoreductase</keyword>
<dbReference type="InterPro" id="IPR017941">
    <property type="entry name" value="Rieske_2Fe-2S"/>
</dbReference>
<dbReference type="OrthoDB" id="7456916at2"/>
<sequence length="346" mass="37785">MLAHPDFSFTDGGVDLQAAELYAACRLSFGLATTLPRRAYTSEVFQDLENEKVWSRTWVCVGSVHEIANVGDLLPYTVGQHAIHVQRQQDGSLIGRFNKAQHGGCRSVPAQCRAGRKTKCSYTSCGYSRDREVIPGSVLGETAALMGQYLGGVPERLLPVRLRVEAGYIFANIDPSPDSTAEPPAVSANGISGRREGFWRVHRSNWKLAGASLVDVARTDVNGGALNLVEAEWHFPNLVRISSQNAMASVILQPIATDETLWRVSLFASPGSGKCEAARGRLLKLIDRAAARAEASQNEIQLASTDSLDETTRAGWNFNQEIVEHITRRHSAYWNVPLVDAALTAR</sequence>
<protein>
    <recommendedName>
        <fullName evidence="6">Rieske domain-containing protein</fullName>
    </recommendedName>
</protein>
<dbReference type="SUPFAM" id="SSF50022">
    <property type="entry name" value="ISP domain"/>
    <property type="match status" value="1"/>
</dbReference>
<dbReference type="GO" id="GO:0051537">
    <property type="term" value="F:2 iron, 2 sulfur cluster binding"/>
    <property type="evidence" value="ECO:0007669"/>
    <property type="project" value="UniProtKB-KW"/>
</dbReference>
<dbReference type="GO" id="GO:0016491">
    <property type="term" value="F:oxidoreductase activity"/>
    <property type="evidence" value="ECO:0007669"/>
    <property type="project" value="UniProtKB-KW"/>
</dbReference>
<dbReference type="EMBL" id="LT670818">
    <property type="protein sequence ID" value="SHG44634.1"/>
    <property type="molecule type" value="Genomic_DNA"/>
</dbReference>
<dbReference type="PROSITE" id="PS51296">
    <property type="entry name" value="RIESKE"/>
    <property type="match status" value="1"/>
</dbReference>
<evidence type="ECO:0000313" key="7">
    <source>
        <dbReference type="EMBL" id="SHG44634.1"/>
    </source>
</evidence>
<proteinExistence type="predicted"/>
<dbReference type="Proteomes" id="UP000190675">
    <property type="component" value="Chromosome I"/>
</dbReference>
<evidence type="ECO:0000256" key="1">
    <source>
        <dbReference type="ARBA" id="ARBA00022714"/>
    </source>
</evidence>
<evidence type="ECO:0000256" key="4">
    <source>
        <dbReference type="ARBA" id="ARBA00023004"/>
    </source>
</evidence>
<dbReference type="PANTHER" id="PTHR43756">
    <property type="entry name" value="CHOLINE MONOOXYGENASE, CHLOROPLASTIC"/>
    <property type="match status" value="1"/>
</dbReference>
<reference evidence="7 8" key="1">
    <citation type="submission" date="2016-11" db="EMBL/GenBank/DDBJ databases">
        <authorList>
            <person name="Jaros S."/>
            <person name="Januszkiewicz K."/>
            <person name="Wedrychowicz H."/>
        </authorList>
    </citation>
    <scope>NUCLEOTIDE SEQUENCE [LARGE SCALE GENOMIC DNA]</scope>
    <source>
        <strain evidence="7 8">GAS242</strain>
    </source>
</reference>
<dbReference type="RefSeq" id="WP_079566242.1">
    <property type="nucleotide sequence ID" value="NZ_LT670818.1"/>
</dbReference>
<evidence type="ECO:0000256" key="3">
    <source>
        <dbReference type="ARBA" id="ARBA00023002"/>
    </source>
</evidence>
<gene>
    <name evidence="7" type="ORF">SAMN05444169_2511</name>
</gene>
<evidence type="ECO:0000256" key="5">
    <source>
        <dbReference type="ARBA" id="ARBA00023014"/>
    </source>
</evidence>
<evidence type="ECO:0000259" key="6">
    <source>
        <dbReference type="PROSITE" id="PS51296"/>
    </source>
</evidence>
<dbReference type="AlphaFoldDB" id="A0A1M5JVR6"/>
<keyword evidence="1" id="KW-0001">2Fe-2S</keyword>
<keyword evidence="4" id="KW-0408">Iron</keyword>
<feature type="domain" description="Rieske" evidence="6">
    <location>
        <begin position="58"/>
        <end position="171"/>
    </location>
</feature>
<organism evidence="7 8">
    <name type="scientific">Bradyrhizobium erythrophlei</name>
    <dbReference type="NCBI Taxonomy" id="1437360"/>
    <lineage>
        <taxon>Bacteria</taxon>
        <taxon>Pseudomonadati</taxon>
        <taxon>Pseudomonadota</taxon>
        <taxon>Alphaproteobacteria</taxon>
        <taxon>Hyphomicrobiales</taxon>
        <taxon>Nitrobacteraceae</taxon>
        <taxon>Bradyrhizobium</taxon>
    </lineage>
</organism>
<dbReference type="InterPro" id="IPR036922">
    <property type="entry name" value="Rieske_2Fe-2S_sf"/>
</dbReference>
<dbReference type="Gene3D" id="2.102.10.10">
    <property type="entry name" value="Rieske [2Fe-2S] iron-sulphur domain"/>
    <property type="match status" value="1"/>
</dbReference>
<name>A0A1M5JVR6_9BRAD</name>
<dbReference type="GO" id="GO:0046872">
    <property type="term" value="F:metal ion binding"/>
    <property type="evidence" value="ECO:0007669"/>
    <property type="project" value="UniProtKB-KW"/>
</dbReference>
<dbReference type="PANTHER" id="PTHR43756:SF5">
    <property type="entry name" value="CHOLINE MONOOXYGENASE, CHLOROPLASTIC"/>
    <property type="match status" value="1"/>
</dbReference>